<comment type="caution">
    <text evidence="2">The sequence shown here is derived from an EMBL/GenBank/DDBJ whole genome shotgun (WGS) entry which is preliminary data.</text>
</comment>
<evidence type="ECO:0000313" key="2">
    <source>
        <dbReference type="EMBL" id="KAK1840783.1"/>
    </source>
</evidence>
<organism evidence="2 3">
    <name type="scientific">Colletotrichum chrysophilum</name>
    <dbReference type="NCBI Taxonomy" id="1836956"/>
    <lineage>
        <taxon>Eukaryota</taxon>
        <taxon>Fungi</taxon>
        <taxon>Dikarya</taxon>
        <taxon>Ascomycota</taxon>
        <taxon>Pezizomycotina</taxon>
        <taxon>Sordariomycetes</taxon>
        <taxon>Hypocreomycetidae</taxon>
        <taxon>Glomerellales</taxon>
        <taxon>Glomerellaceae</taxon>
        <taxon>Colletotrichum</taxon>
        <taxon>Colletotrichum gloeosporioides species complex</taxon>
    </lineage>
</organism>
<dbReference type="AlphaFoldDB" id="A0AAD9EAB7"/>
<evidence type="ECO:0008006" key="4">
    <source>
        <dbReference type="Google" id="ProtNLM"/>
    </source>
</evidence>
<keyword evidence="3" id="KW-1185">Reference proteome</keyword>
<accession>A0AAD9EAB7</accession>
<evidence type="ECO:0000256" key="1">
    <source>
        <dbReference type="SAM" id="MobiDB-lite"/>
    </source>
</evidence>
<reference evidence="2" key="1">
    <citation type="submission" date="2023-01" db="EMBL/GenBank/DDBJ databases">
        <title>Colletotrichum chrysophilum M932 genome sequence.</title>
        <authorList>
            <person name="Baroncelli R."/>
        </authorList>
    </citation>
    <scope>NUCLEOTIDE SEQUENCE</scope>
    <source>
        <strain evidence="2">M932</strain>
    </source>
</reference>
<name>A0AAD9EAB7_9PEZI</name>
<dbReference type="Proteomes" id="UP001243330">
    <property type="component" value="Unassembled WGS sequence"/>
</dbReference>
<feature type="compositionally biased region" description="Low complexity" evidence="1">
    <location>
        <begin position="144"/>
        <end position="156"/>
    </location>
</feature>
<dbReference type="EMBL" id="JAQOWY010000531">
    <property type="protein sequence ID" value="KAK1840783.1"/>
    <property type="molecule type" value="Genomic_DNA"/>
</dbReference>
<sequence length="162" mass="17429">MASTPKWKTPEPSAPVRTKAVSYLAVNRRVTSSRILSPSGTTAYRLQATRFVNMKSMQILAPAAGLFAVANAWGTDVHTSYTTIVTTAYETYCPSPTTFVHHNVTYTATTATTLTITNCPCTITTHQPPPYTTTKTLPPPPPHANTTTTSCPPDQTTICPAI</sequence>
<feature type="region of interest" description="Disordered" evidence="1">
    <location>
        <begin position="136"/>
        <end position="156"/>
    </location>
</feature>
<protein>
    <recommendedName>
        <fullName evidence="4">Mmc protein</fullName>
    </recommendedName>
</protein>
<evidence type="ECO:0000313" key="3">
    <source>
        <dbReference type="Proteomes" id="UP001243330"/>
    </source>
</evidence>
<proteinExistence type="predicted"/>
<gene>
    <name evidence="2" type="ORF">CCHR01_16601</name>
</gene>
<feature type="non-terminal residue" evidence="2">
    <location>
        <position position="162"/>
    </location>
</feature>